<sequence>MKKITSYYWLLSLVGLLLFISPAPAAYAQDSSRVKQENELIQNEPFEIANIYENTLIYNGKIAPELTISFSVENKEERIEIPISSSGKYVIDFSQYKIKAGDSLIFFVSGNETVGYEEQSEKIVLEKEIGKEIIISQDETLEEKEFKKATTLSDIHVDTRRVSGKTALNAAIYLIKDKELTKPIYSDHITGAFNWEFDESSVERDEGEVLKFVFVSNGMVTVLEKMILKPTLEWEMRAAEISENTILPDLYQERKTYKGKTILLAKIEVSFLDQVLAEFRSDKDGEFTFDGQLFSAIPVGGSIIFTLTDNEGVFISIEKIMLPEKEQAEAEESELDTKPKDKRDVEQPMIEDKSPKPSIKEDKLVEVPASQSSIVEATTVPSESESLEIETRTDRSPEKETVEESDFAILVTIILVGTITMSGFLYKY</sequence>
<keyword evidence="5" id="KW-1185">Reference proteome</keyword>
<evidence type="ECO:0000256" key="1">
    <source>
        <dbReference type="SAM" id="MobiDB-lite"/>
    </source>
</evidence>
<feature type="compositionally biased region" description="Basic and acidic residues" evidence="1">
    <location>
        <begin position="389"/>
        <end position="402"/>
    </location>
</feature>
<name>A0A1X7MQE7_9LACT</name>
<organism evidence="4 5">
    <name type="scientific">Carnobacterium iners</name>
    <dbReference type="NCBI Taxonomy" id="1073423"/>
    <lineage>
        <taxon>Bacteria</taxon>
        <taxon>Bacillati</taxon>
        <taxon>Bacillota</taxon>
        <taxon>Bacilli</taxon>
        <taxon>Lactobacillales</taxon>
        <taxon>Carnobacteriaceae</taxon>
        <taxon>Carnobacterium</taxon>
    </lineage>
</organism>
<protein>
    <submittedName>
        <fullName evidence="4">Uncharacterized protein</fullName>
    </submittedName>
</protein>
<evidence type="ECO:0000313" key="4">
    <source>
        <dbReference type="EMBL" id="SMH27032.1"/>
    </source>
</evidence>
<dbReference type="AlphaFoldDB" id="A0A1X7MQE7"/>
<feature type="chain" id="PRO_5039366025" evidence="3">
    <location>
        <begin position="26"/>
        <end position="428"/>
    </location>
</feature>
<gene>
    <name evidence="4" type="ORF">SAMN04488700_0412</name>
</gene>
<dbReference type="OrthoDB" id="2156643at2"/>
<reference evidence="4 5" key="1">
    <citation type="submission" date="2017-04" db="EMBL/GenBank/DDBJ databases">
        <authorList>
            <person name="Afonso C.L."/>
            <person name="Miller P.J."/>
            <person name="Scott M.A."/>
            <person name="Spackman E."/>
            <person name="Goraichik I."/>
            <person name="Dimitrov K.M."/>
            <person name="Suarez D.L."/>
            <person name="Swayne D.E."/>
        </authorList>
    </citation>
    <scope>NUCLEOTIDE SEQUENCE [LARGE SCALE GENOMIC DNA]</scope>
    <source>
        <strain evidence="4 5">LMG26642</strain>
    </source>
</reference>
<evidence type="ECO:0000256" key="3">
    <source>
        <dbReference type="SAM" id="SignalP"/>
    </source>
</evidence>
<keyword evidence="2" id="KW-1133">Transmembrane helix</keyword>
<dbReference type="Proteomes" id="UP000193435">
    <property type="component" value="Unassembled WGS sequence"/>
</dbReference>
<feature type="transmembrane region" description="Helical" evidence="2">
    <location>
        <begin position="407"/>
        <end position="426"/>
    </location>
</feature>
<keyword evidence="2" id="KW-0472">Membrane</keyword>
<feature type="region of interest" description="Disordered" evidence="1">
    <location>
        <begin position="326"/>
        <end position="402"/>
    </location>
</feature>
<keyword evidence="2" id="KW-0812">Transmembrane</keyword>
<evidence type="ECO:0000313" key="5">
    <source>
        <dbReference type="Proteomes" id="UP000193435"/>
    </source>
</evidence>
<feature type="compositionally biased region" description="Polar residues" evidence="1">
    <location>
        <begin position="369"/>
        <end position="384"/>
    </location>
</feature>
<dbReference type="RefSeq" id="WP_085558752.1">
    <property type="nucleotide sequence ID" value="NZ_FOAH01000029.1"/>
</dbReference>
<keyword evidence="3" id="KW-0732">Signal</keyword>
<evidence type="ECO:0000256" key="2">
    <source>
        <dbReference type="SAM" id="Phobius"/>
    </source>
</evidence>
<feature type="compositionally biased region" description="Basic and acidic residues" evidence="1">
    <location>
        <begin position="335"/>
        <end position="365"/>
    </location>
</feature>
<accession>A0A1X7MQE7</accession>
<dbReference type="EMBL" id="FXBJ01000002">
    <property type="protein sequence ID" value="SMH27032.1"/>
    <property type="molecule type" value="Genomic_DNA"/>
</dbReference>
<proteinExistence type="predicted"/>
<feature type="signal peptide" evidence="3">
    <location>
        <begin position="1"/>
        <end position="25"/>
    </location>
</feature>